<proteinExistence type="predicted"/>
<protein>
    <recommendedName>
        <fullName evidence="4">Outer membrane protein beta-barrel domain-containing protein</fullName>
    </recommendedName>
</protein>
<dbReference type="EMBL" id="CAJRAU010000004">
    <property type="protein sequence ID" value="CAG5071322.1"/>
    <property type="molecule type" value="Genomic_DNA"/>
</dbReference>
<keyword evidence="3" id="KW-1185">Reference proteome</keyword>
<name>A0ABN7RGK4_9BACT</name>
<keyword evidence="1" id="KW-0732">Signal</keyword>
<reference evidence="2 3" key="1">
    <citation type="submission" date="2021-04" db="EMBL/GenBank/DDBJ databases">
        <authorList>
            <person name="Rodrigo-Torres L."/>
            <person name="Arahal R. D."/>
            <person name="Lucena T."/>
        </authorList>
    </citation>
    <scope>NUCLEOTIDE SEQUENCE [LARGE SCALE GENOMIC DNA]</scope>
    <source>
        <strain evidence="2 3">CECT 9623</strain>
    </source>
</reference>
<feature type="chain" id="PRO_5046687564" description="Outer membrane protein beta-barrel domain-containing protein" evidence="1">
    <location>
        <begin position="22"/>
        <end position="216"/>
    </location>
</feature>
<evidence type="ECO:0000313" key="2">
    <source>
        <dbReference type="EMBL" id="CAG5071322.1"/>
    </source>
</evidence>
<evidence type="ECO:0000256" key="1">
    <source>
        <dbReference type="SAM" id="SignalP"/>
    </source>
</evidence>
<dbReference type="RefSeq" id="WP_215234702.1">
    <property type="nucleotide sequence ID" value="NZ_CAJRAU010000004.1"/>
</dbReference>
<feature type="signal peptide" evidence="1">
    <location>
        <begin position="1"/>
        <end position="21"/>
    </location>
</feature>
<evidence type="ECO:0008006" key="4">
    <source>
        <dbReference type="Google" id="ProtNLM"/>
    </source>
</evidence>
<dbReference type="Proteomes" id="UP000679725">
    <property type="component" value="Unassembled WGS sequence"/>
</dbReference>
<dbReference type="SUPFAM" id="SSF56925">
    <property type="entry name" value="OMPA-like"/>
    <property type="match status" value="1"/>
</dbReference>
<evidence type="ECO:0000313" key="3">
    <source>
        <dbReference type="Proteomes" id="UP000679725"/>
    </source>
</evidence>
<comment type="caution">
    <text evidence="2">The sequence shown here is derived from an EMBL/GenBank/DDBJ whole genome shotgun (WGS) entry which is preliminary data.</text>
</comment>
<dbReference type="InterPro" id="IPR011250">
    <property type="entry name" value="OMP/PagP_B-barrel"/>
</dbReference>
<accession>A0ABN7RGK4</accession>
<sequence>MKKTLLLAFLTICWLGPNAFGQQTTKPPEKAGDAKLPFKWDLTLHLVPHLLNGHVGFMVRYSPNQKGAFRMAIDNIEFGKIRVTQYTGTIDGPRLDTVLVANIKYGYGQQRIGYEVHFNSDRHQLYSGVDLGFAYNYERHNPGLAYSARKYKFSAHPFVGVKYRLLNRLSLSAELGGALKYKRHSLIAHNRDIISKDELWAFTMDSIHLLNISYHF</sequence>
<gene>
    <name evidence="2" type="ORF">DYBT9623_03395</name>
</gene>
<organism evidence="2 3">
    <name type="scientific">Dyadobacter linearis</name>
    <dbReference type="NCBI Taxonomy" id="2823330"/>
    <lineage>
        <taxon>Bacteria</taxon>
        <taxon>Pseudomonadati</taxon>
        <taxon>Bacteroidota</taxon>
        <taxon>Cytophagia</taxon>
        <taxon>Cytophagales</taxon>
        <taxon>Spirosomataceae</taxon>
        <taxon>Dyadobacter</taxon>
    </lineage>
</organism>